<evidence type="ECO:0000256" key="8">
    <source>
        <dbReference type="ARBA" id="ARBA00023014"/>
    </source>
</evidence>
<evidence type="ECO:0000256" key="1">
    <source>
        <dbReference type="ARBA" id="ARBA00022485"/>
    </source>
</evidence>
<comment type="similarity">
    <text evidence="9">Belongs to the QueG family.</text>
</comment>
<feature type="binding site" evidence="9">
    <location>
        <position position="189"/>
    </location>
    <ligand>
        <name>[4Fe-4S] cluster</name>
        <dbReference type="ChEBI" id="CHEBI:49883"/>
        <label>1</label>
    </ligand>
</feature>
<dbReference type="PANTHER" id="PTHR30002">
    <property type="entry name" value="EPOXYQUEUOSINE REDUCTASE"/>
    <property type="match status" value="1"/>
</dbReference>
<dbReference type="RefSeq" id="WP_309202523.1">
    <property type="nucleotide sequence ID" value="NZ_CP133548.1"/>
</dbReference>
<feature type="active site" description="Proton donor" evidence="9">
    <location>
        <position position="135"/>
    </location>
</feature>
<feature type="binding site" evidence="9">
    <location>
        <position position="199"/>
    </location>
    <ligand>
        <name>[4Fe-4S] cluster</name>
        <dbReference type="ChEBI" id="CHEBI:49883"/>
        <label>2</label>
    </ligand>
</feature>
<evidence type="ECO:0000256" key="9">
    <source>
        <dbReference type="HAMAP-Rule" id="MF_00916"/>
    </source>
</evidence>
<dbReference type="InterPro" id="IPR004453">
    <property type="entry name" value="QueG"/>
</dbReference>
<dbReference type="InterPro" id="IPR013542">
    <property type="entry name" value="QueG_DUF1730"/>
</dbReference>
<feature type="binding site" evidence="9">
    <location>
        <position position="215"/>
    </location>
    <ligand>
        <name>[4Fe-4S] cluster</name>
        <dbReference type="ChEBI" id="CHEBI:49883"/>
        <label>2</label>
    </ligand>
</feature>
<comment type="cofactor">
    <cofactor evidence="9">
        <name>cob(II)alamin</name>
        <dbReference type="ChEBI" id="CHEBI:16304"/>
    </cofactor>
</comment>
<dbReference type="PROSITE" id="PS00198">
    <property type="entry name" value="4FE4S_FER_1"/>
    <property type="match status" value="1"/>
</dbReference>
<evidence type="ECO:0000256" key="7">
    <source>
        <dbReference type="ARBA" id="ARBA00023004"/>
    </source>
</evidence>
<evidence type="ECO:0000256" key="2">
    <source>
        <dbReference type="ARBA" id="ARBA00022490"/>
    </source>
</evidence>
<evidence type="ECO:0000313" key="11">
    <source>
        <dbReference type="EMBL" id="WMS87382.1"/>
    </source>
</evidence>
<comment type="subcellular location">
    <subcellularLocation>
        <location evidence="9">Cytoplasm</location>
    </subcellularLocation>
</comment>
<dbReference type="Gene3D" id="3.30.70.20">
    <property type="match status" value="1"/>
</dbReference>
<comment type="pathway">
    <text evidence="9">tRNA modification; tRNA-queuosine biosynthesis.</text>
</comment>
<evidence type="ECO:0000256" key="3">
    <source>
        <dbReference type="ARBA" id="ARBA00022694"/>
    </source>
</evidence>
<sequence>MDSQQLTAKIKDFAEQLGFQQCGIAPTNIQSHVERYKTWVSQNYFGDMQYMKDRVSLRESPDELMPNTLSVISVRLNYVPKPAKFAHVLADPNQAIVSRYALGRDYHKLMRKKLAELGKKIQSLGIAINYRAFVDSAPVLERGYAEQAGLGWIGKNTMLLNKDAGSFFFLGELFTDLPLQPDRTTENLCGSCNSCIRMCPTGAIIDEYTLDARKCISYLTIEHFGSIPESLRPLMGNRIYGCDDCQLVCPFNRQASATDQQDFFPRHRLDRAGLLELFAWTEKEFFDRLAGSPIRRIGYERWLRNIAIALGNAPVSPSIIAALEDKQHLTTSALVKEHIEWALKQQRSKLSSSNDVSLPNKLIRTTEKIVGHLDQD</sequence>
<keyword evidence="9" id="KW-0846">Cobalamin</keyword>
<reference evidence="11 12" key="1">
    <citation type="submission" date="2023-08" db="EMBL/GenBank/DDBJ databases">
        <title>Pleionea litopenaei sp. nov., isolated from stomach of juvenile Litopenaeus vannamei.</title>
        <authorList>
            <person name="Rho A.M."/>
            <person name="Hwang C.Y."/>
        </authorList>
    </citation>
    <scope>NUCLEOTIDE SEQUENCE [LARGE SCALE GENOMIC DNA]</scope>
    <source>
        <strain evidence="11 12">HL-JVS1</strain>
    </source>
</reference>
<dbReference type="InterPro" id="IPR017900">
    <property type="entry name" value="4Fe4S_Fe_S_CS"/>
</dbReference>
<dbReference type="GO" id="GO:0052693">
    <property type="term" value="F:epoxyqueuosine reductase activity"/>
    <property type="evidence" value="ECO:0007669"/>
    <property type="project" value="UniProtKB-UniRule"/>
</dbReference>
<keyword evidence="9" id="KW-0170">Cobalt</keyword>
<dbReference type="NCBIfam" id="TIGR00276">
    <property type="entry name" value="tRNA epoxyqueuosine(34) reductase QueG"/>
    <property type="match status" value="1"/>
</dbReference>
<comment type="cofactor">
    <cofactor evidence="9">
        <name>[4Fe-4S] cluster</name>
        <dbReference type="ChEBI" id="CHEBI:49883"/>
    </cofactor>
    <text evidence="9">Binds 2 [4Fe-4S] clusters per monomer.</text>
</comment>
<dbReference type="PROSITE" id="PS51379">
    <property type="entry name" value="4FE4S_FER_2"/>
    <property type="match status" value="1"/>
</dbReference>
<proteinExistence type="inferred from homology"/>
<feature type="binding site" evidence="9">
    <location>
        <position position="170"/>
    </location>
    <ligand>
        <name>cob(II)alamin</name>
        <dbReference type="ChEBI" id="CHEBI:16304"/>
    </ligand>
</feature>
<dbReference type="Pfam" id="PF08331">
    <property type="entry name" value="QueG_DUF1730"/>
    <property type="match status" value="1"/>
</dbReference>
<feature type="binding site" evidence="9">
    <location>
        <position position="245"/>
    </location>
    <ligand>
        <name>[4Fe-4S] cluster</name>
        <dbReference type="ChEBI" id="CHEBI:49883"/>
        <label>2</label>
    </ligand>
</feature>
<feature type="binding site" evidence="9">
    <location>
        <position position="242"/>
    </location>
    <ligand>
        <name>[4Fe-4S] cluster</name>
        <dbReference type="ChEBI" id="CHEBI:49883"/>
        <label>2</label>
    </ligand>
</feature>
<keyword evidence="2 9" id="KW-0963">Cytoplasm</keyword>
<feature type="domain" description="4Fe-4S ferredoxin-type" evidence="10">
    <location>
        <begin position="179"/>
        <end position="208"/>
    </location>
</feature>
<comment type="catalytic activity">
    <reaction evidence="9">
        <text>epoxyqueuosine(34) in tRNA + AH2 = queuosine(34) in tRNA + A + H2O</text>
        <dbReference type="Rhea" id="RHEA:32159"/>
        <dbReference type="Rhea" id="RHEA-COMP:18571"/>
        <dbReference type="Rhea" id="RHEA-COMP:18582"/>
        <dbReference type="ChEBI" id="CHEBI:13193"/>
        <dbReference type="ChEBI" id="CHEBI:15377"/>
        <dbReference type="ChEBI" id="CHEBI:17499"/>
        <dbReference type="ChEBI" id="CHEBI:194431"/>
        <dbReference type="ChEBI" id="CHEBI:194443"/>
        <dbReference type="EC" id="1.17.99.6"/>
    </reaction>
</comment>
<feature type="binding site" evidence="9">
    <location>
        <position position="156"/>
    </location>
    <ligand>
        <name>cob(II)alamin</name>
        <dbReference type="ChEBI" id="CHEBI:16304"/>
    </ligand>
</feature>
<dbReference type="PANTHER" id="PTHR30002:SF4">
    <property type="entry name" value="EPOXYQUEUOSINE REDUCTASE"/>
    <property type="match status" value="1"/>
</dbReference>
<organism evidence="11 12">
    <name type="scientific">Pleionea litopenaei</name>
    <dbReference type="NCBI Taxonomy" id="3070815"/>
    <lineage>
        <taxon>Bacteria</taxon>
        <taxon>Pseudomonadati</taxon>
        <taxon>Pseudomonadota</taxon>
        <taxon>Gammaproteobacteria</taxon>
        <taxon>Oceanospirillales</taxon>
        <taxon>Pleioneaceae</taxon>
        <taxon>Pleionea</taxon>
    </lineage>
</organism>
<dbReference type="GO" id="GO:0005737">
    <property type="term" value="C:cytoplasm"/>
    <property type="evidence" value="ECO:0007669"/>
    <property type="project" value="UniProtKB-SubCell"/>
</dbReference>
<evidence type="ECO:0000313" key="12">
    <source>
        <dbReference type="Proteomes" id="UP001239782"/>
    </source>
</evidence>
<keyword evidence="12" id="KW-1185">Reference proteome</keyword>
<feature type="binding site" evidence="9">
    <location>
        <position position="192"/>
    </location>
    <ligand>
        <name>[4Fe-4S] cluster</name>
        <dbReference type="ChEBI" id="CHEBI:49883"/>
        <label>1</label>
    </ligand>
</feature>
<dbReference type="Pfam" id="PF13484">
    <property type="entry name" value="Fer4_16"/>
    <property type="match status" value="1"/>
</dbReference>
<evidence type="ECO:0000256" key="6">
    <source>
        <dbReference type="ARBA" id="ARBA00023002"/>
    </source>
</evidence>
<feature type="binding site" evidence="9">
    <location>
        <begin position="242"/>
        <end position="243"/>
    </location>
    <ligand>
        <name>cob(II)alamin</name>
        <dbReference type="ChEBI" id="CHEBI:16304"/>
    </ligand>
</feature>
<dbReference type="GO" id="GO:0008616">
    <property type="term" value="P:tRNA queuosine(34) biosynthetic process"/>
    <property type="evidence" value="ECO:0007669"/>
    <property type="project" value="UniProtKB-UniRule"/>
</dbReference>
<dbReference type="SUPFAM" id="SSF54862">
    <property type="entry name" value="4Fe-4S ferredoxins"/>
    <property type="match status" value="1"/>
</dbReference>
<keyword evidence="7 9" id="KW-0408">Iron</keyword>
<keyword evidence="3 9" id="KW-0819">tRNA processing</keyword>
<evidence type="ECO:0000256" key="5">
    <source>
        <dbReference type="ARBA" id="ARBA00022785"/>
    </source>
</evidence>
<feature type="binding site" evidence="9">
    <location>
        <position position="283"/>
    </location>
    <ligand>
        <name>tRNA</name>
        <dbReference type="ChEBI" id="CHEBI:17843"/>
    </ligand>
</feature>
<name>A0AA51X6K2_9GAMM</name>
<dbReference type="HAMAP" id="MF_00916">
    <property type="entry name" value="QueG"/>
    <property type="match status" value="1"/>
</dbReference>
<dbReference type="GO" id="GO:0051539">
    <property type="term" value="F:4 iron, 4 sulfur cluster binding"/>
    <property type="evidence" value="ECO:0007669"/>
    <property type="project" value="UniProtKB-KW"/>
</dbReference>
<feature type="binding site" evidence="9">
    <location>
        <position position="195"/>
    </location>
    <ligand>
        <name>[4Fe-4S] cluster</name>
        <dbReference type="ChEBI" id="CHEBI:49883"/>
        <label>1</label>
    </ligand>
</feature>
<keyword evidence="5 9" id="KW-0671">Queuosine biosynthesis</keyword>
<keyword evidence="6 9" id="KW-0560">Oxidoreductase</keyword>
<accession>A0AA51X6K2</accession>
<feature type="binding site" evidence="9">
    <location>
        <position position="249"/>
    </location>
    <ligand>
        <name>[4Fe-4S] cluster</name>
        <dbReference type="ChEBI" id="CHEBI:49883"/>
        <label>1</label>
    </ligand>
</feature>
<dbReference type="GO" id="GO:0046872">
    <property type="term" value="F:metal ion binding"/>
    <property type="evidence" value="ECO:0007669"/>
    <property type="project" value="UniProtKB-KW"/>
</dbReference>
<protein>
    <recommendedName>
        <fullName evidence="9">Epoxyqueuosine reductase</fullName>
        <ecNumber evidence="9">1.17.99.6</ecNumber>
    </recommendedName>
    <alternativeName>
        <fullName evidence="9">Queuosine biosynthesis protein QueG</fullName>
    </alternativeName>
</protein>
<keyword evidence="1 9" id="KW-0004">4Fe-4S</keyword>
<dbReference type="Proteomes" id="UP001239782">
    <property type="component" value="Chromosome"/>
</dbReference>
<feature type="binding site" evidence="9">
    <location>
        <position position="135"/>
    </location>
    <ligand>
        <name>cob(II)alamin</name>
        <dbReference type="ChEBI" id="CHEBI:16304"/>
    </ligand>
</feature>
<dbReference type="AlphaFoldDB" id="A0AA51X6K2"/>
<feature type="binding site" evidence="9">
    <location>
        <position position="159"/>
    </location>
    <ligand>
        <name>cob(II)alamin</name>
        <dbReference type="ChEBI" id="CHEBI:16304"/>
    </ligand>
</feature>
<evidence type="ECO:0000256" key="4">
    <source>
        <dbReference type="ARBA" id="ARBA00022723"/>
    </source>
</evidence>
<comment type="function">
    <text evidence="9">Catalyzes the conversion of epoxyqueuosine (oQ) to queuosine (Q), which is a hypermodified base found in the wobble positions of tRNA(Asp), tRNA(Asn), tRNA(His) and tRNA(Tyr).</text>
</comment>
<dbReference type="GO" id="GO:0031419">
    <property type="term" value="F:cobalamin binding"/>
    <property type="evidence" value="ECO:0007669"/>
    <property type="project" value="UniProtKB-KW"/>
</dbReference>
<keyword evidence="4 9" id="KW-0479">Metal-binding</keyword>
<keyword evidence="8 9" id="KW-0411">Iron-sulfur</keyword>
<gene>
    <name evidence="9 11" type="primary">queG</name>
    <name evidence="11" type="ORF">Q9312_00280</name>
</gene>
<comment type="caution">
    <text evidence="9">Lacks conserved residue(s) required for the propagation of feature annotation.</text>
</comment>
<evidence type="ECO:0000259" key="10">
    <source>
        <dbReference type="PROSITE" id="PS51379"/>
    </source>
</evidence>
<dbReference type="InterPro" id="IPR017896">
    <property type="entry name" value="4Fe4S_Fe-S-bd"/>
</dbReference>
<dbReference type="EC" id="1.17.99.6" evidence="9"/>
<dbReference type="EMBL" id="CP133548">
    <property type="protein sequence ID" value="WMS87382.1"/>
    <property type="molecule type" value="Genomic_DNA"/>
</dbReference>
<comment type="subunit">
    <text evidence="9">Monomer.</text>
</comment>
<dbReference type="KEGG" id="plei:Q9312_00280"/>
<feature type="binding site" evidence="9">
    <location>
        <position position="217"/>
    </location>
    <ligand>
        <name>cob(II)alamin</name>
        <dbReference type="ChEBI" id="CHEBI:16304"/>
    </ligand>
</feature>
<feature type="binding site" evidence="9">
    <location>
        <position position="58"/>
    </location>
    <ligand>
        <name>cob(II)alamin</name>
        <dbReference type="ChEBI" id="CHEBI:16304"/>
    </ligand>
</feature>